<name>A0ABP8Y1R2_9MICO</name>
<comment type="caution">
    <text evidence="2">The sequence shown here is derived from an EMBL/GenBank/DDBJ whole genome shotgun (WGS) entry which is preliminary data.</text>
</comment>
<dbReference type="EMBL" id="BAABHM010000030">
    <property type="protein sequence ID" value="GAA4718858.1"/>
    <property type="molecule type" value="Genomic_DNA"/>
</dbReference>
<protein>
    <recommendedName>
        <fullName evidence="4">Secreted protein</fullName>
    </recommendedName>
</protein>
<feature type="region of interest" description="Disordered" evidence="1">
    <location>
        <begin position="22"/>
        <end position="61"/>
    </location>
</feature>
<organism evidence="2 3">
    <name type="scientific">Promicromonospora umidemergens</name>
    <dbReference type="NCBI Taxonomy" id="629679"/>
    <lineage>
        <taxon>Bacteria</taxon>
        <taxon>Bacillati</taxon>
        <taxon>Actinomycetota</taxon>
        <taxon>Actinomycetes</taxon>
        <taxon>Micrococcales</taxon>
        <taxon>Promicromonosporaceae</taxon>
        <taxon>Promicromonospora</taxon>
    </lineage>
</organism>
<keyword evidence="3" id="KW-1185">Reference proteome</keyword>
<evidence type="ECO:0000256" key="1">
    <source>
        <dbReference type="SAM" id="MobiDB-lite"/>
    </source>
</evidence>
<reference evidence="3" key="1">
    <citation type="journal article" date="2019" name="Int. J. Syst. Evol. Microbiol.">
        <title>The Global Catalogue of Microorganisms (GCM) 10K type strain sequencing project: providing services to taxonomists for standard genome sequencing and annotation.</title>
        <authorList>
            <consortium name="The Broad Institute Genomics Platform"/>
            <consortium name="The Broad Institute Genome Sequencing Center for Infectious Disease"/>
            <person name="Wu L."/>
            <person name="Ma J."/>
        </authorList>
    </citation>
    <scope>NUCLEOTIDE SEQUENCE [LARGE SCALE GENOMIC DNA]</scope>
    <source>
        <strain evidence="3">JCM 17975</strain>
    </source>
</reference>
<evidence type="ECO:0008006" key="4">
    <source>
        <dbReference type="Google" id="ProtNLM"/>
    </source>
</evidence>
<sequence>MFLVLAVLGVQAVCGVHPHQVDHSGTPSHGAVEEHAHSVAAADHAAQIGAEHPGEDPNDCAEDRTVTARYDRTLSPSMDLAGAPSLAQQWLVPDIGHHERQAPSGLARAAAPSLHALGISRT</sequence>
<proteinExistence type="predicted"/>
<dbReference type="Proteomes" id="UP001500843">
    <property type="component" value="Unassembled WGS sequence"/>
</dbReference>
<gene>
    <name evidence="2" type="ORF">GCM10023198_48140</name>
</gene>
<accession>A0ABP8Y1R2</accession>
<evidence type="ECO:0000313" key="3">
    <source>
        <dbReference type="Proteomes" id="UP001500843"/>
    </source>
</evidence>
<evidence type="ECO:0000313" key="2">
    <source>
        <dbReference type="EMBL" id="GAA4718858.1"/>
    </source>
</evidence>